<organism evidence="1 2">
    <name type="scientific">Pelosinus baikalensis</name>
    <dbReference type="NCBI Taxonomy" id="2892015"/>
    <lineage>
        <taxon>Bacteria</taxon>
        <taxon>Bacillati</taxon>
        <taxon>Bacillota</taxon>
        <taxon>Negativicutes</taxon>
        <taxon>Selenomonadales</taxon>
        <taxon>Sporomusaceae</taxon>
        <taxon>Pelosinus</taxon>
    </lineage>
</organism>
<reference evidence="1" key="1">
    <citation type="submission" date="2021-11" db="EMBL/GenBank/DDBJ databases">
        <title>Description of a new species Pelosinus isolated from the bottom sediments of Lake Baikal.</title>
        <authorList>
            <person name="Zakharyuk A."/>
        </authorList>
    </citation>
    <scope>NUCLEOTIDE SEQUENCE</scope>
    <source>
        <strain evidence="1">Bkl1</strain>
    </source>
</reference>
<gene>
    <name evidence="1" type="ORF">LMF89_18670</name>
</gene>
<keyword evidence="2" id="KW-1185">Reference proteome</keyword>
<accession>A0ABS8HW25</accession>
<name>A0ABS8HW25_9FIRM</name>
<comment type="caution">
    <text evidence="1">The sequence shown here is derived from an EMBL/GenBank/DDBJ whole genome shotgun (WGS) entry which is preliminary data.</text>
</comment>
<evidence type="ECO:0000313" key="2">
    <source>
        <dbReference type="Proteomes" id="UP001165492"/>
    </source>
</evidence>
<sequence>MKINNTSYVDTSTTYNTKNYQVLNSPKTQFNFTTTNNADNTDTYQKYDPQNCSYEEFCSTVRALAKEGKLTSHESLLLQRPLGPGGITDMGSNIKNWLTEFRTRASQDLSIGNMIGYARDVESVEAVNKMITLL</sequence>
<dbReference type="RefSeq" id="WP_229536370.1">
    <property type="nucleotide sequence ID" value="NZ_JAJHJB010000031.1"/>
</dbReference>
<dbReference type="Proteomes" id="UP001165492">
    <property type="component" value="Unassembled WGS sequence"/>
</dbReference>
<dbReference type="EMBL" id="JAJHJB010000031">
    <property type="protein sequence ID" value="MCC5467361.1"/>
    <property type="molecule type" value="Genomic_DNA"/>
</dbReference>
<protein>
    <submittedName>
        <fullName evidence="1">Uncharacterized protein</fullName>
    </submittedName>
</protein>
<proteinExistence type="predicted"/>
<evidence type="ECO:0000313" key="1">
    <source>
        <dbReference type="EMBL" id="MCC5467361.1"/>
    </source>
</evidence>